<evidence type="ECO:0000313" key="5">
    <source>
        <dbReference type="EMBL" id="QQP91177.1"/>
    </source>
</evidence>
<keyword evidence="6" id="KW-1185">Reference proteome</keyword>
<keyword evidence="1" id="KW-0001">2Fe-2S</keyword>
<evidence type="ECO:0000256" key="2">
    <source>
        <dbReference type="ARBA" id="ARBA00022723"/>
    </source>
</evidence>
<dbReference type="InterPro" id="IPR041854">
    <property type="entry name" value="BFD-like_2Fe2S-bd_dom_sf"/>
</dbReference>
<dbReference type="Gene3D" id="1.10.10.1100">
    <property type="entry name" value="BFD-like [2Fe-2S]-binding domain"/>
    <property type="match status" value="1"/>
</dbReference>
<keyword evidence="2" id="KW-0479">Metal-binding</keyword>
<dbReference type="RefSeq" id="WP_201078818.1">
    <property type="nucleotide sequence ID" value="NZ_CP067420.1"/>
</dbReference>
<dbReference type="PANTHER" id="PTHR37424:SF1">
    <property type="entry name" value="BACTERIOFERRITIN-ASSOCIATED FERREDOXIN"/>
    <property type="match status" value="1"/>
</dbReference>
<evidence type="ECO:0000256" key="1">
    <source>
        <dbReference type="ARBA" id="ARBA00022714"/>
    </source>
</evidence>
<dbReference type="Proteomes" id="UP000595197">
    <property type="component" value="Chromosome"/>
</dbReference>
<evidence type="ECO:0000313" key="6">
    <source>
        <dbReference type="Proteomes" id="UP000595197"/>
    </source>
</evidence>
<dbReference type="EMBL" id="CP067420">
    <property type="protein sequence ID" value="QQP91177.1"/>
    <property type="molecule type" value="Genomic_DNA"/>
</dbReference>
<gene>
    <name evidence="5" type="ORF">IGS68_08200</name>
</gene>
<organism evidence="5 6">
    <name type="scientific">Skermanella cutis</name>
    <dbReference type="NCBI Taxonomy" id="2775420"/>
    <lineage>
        <taxon>Bacteria</taxon>
        <taxon>Pseudomonadati</taxon>
        <taxon>Pseudomonadota</taxon>
        <taxon>Alphaproteobacteria</taxon>
        <taxon>Rhodospirillales</taxon>
        <taxon>Azospirillaceae</taxon>
        <taxon>Skermanella</taxon>
    </lineage>
</organism>
<keyword evidence="3" id="KW-0408">Iron</keyword>
<proteinExistence type="predicted"/>
<dbReference type="InterPro" id="IPR052371">
    <property type="entry name" value="BFD-associated_ferredoxin"/>
</dbReference>
<reference evidence="5" key="1">
    <citation type="submission" date="2021-02" db="EMBL/GenBank/DDBJ databases">
        <title>Skermanella TT6 skin isolate.</title>
        <authorList>
            <person name="Lee K."/>
            <person name="Ganzorig M."/>
        </authorList>
    </citation>
    <scope>NUCLEOTIDE SEQUENCE</scope>
    <source>
        <strain evidence="5">TT6</strain>
    </source>
</reference>
<sequence>MTLILNCSNHWSIIGWVQTIMYVCICHGFTEKKVKQALTDGVCSAAGFFTCMGCKPQCGKCVPYVRQMVTDHRNTLACANTCSASVPEEAAIAAE</sequence>
<dbReference type="PANTHER" id="PTHR37424">
    <property type="entry name" value="BACTERIOFERRITIN-ASSOCIATED FERREDOXIN"/>
    <property type="match status" value="1"/>
</dbReference>
<keyword evidence="4" id="KW-0411">Iron-sulfur</keyword>
<accession>A0ABX7B9X4</accession>
<name>A0ABX7B9X4_9PROT</name>
<evidence type="ECO:0000256" key="4">
    <source>
        <dbReference type="ARBA" id="ARBA00023014"/>
    </source>
</evidence>
<protein>
    <submittedName>
        <fullName evidence="5">(2Fe-2S)-binding protein</fullName>
    </submittedName>
</protein>
<evidence type="ECO:0000256" key="3">
    <source>
        <dbReference type="ARBA" id="ARBA00023004"/>
    </source>
</evidence>